<evidence type="ECO:0000313" key="4">
    <source>
        <dbReference type="Proteomes" id="UP001595923"/>
    </source>
</evidence>
<sequence length="255" mass="26011">MTTTTSPGALAGRVALVTGAASGIGAAIAFAYAEAGAAVVLADLDGERLDRTAASLPAGRAVGRYPLDVTDAGQVRAAVDDAVARHGRIDVLVNCAGILTEVPLVEMDPATWDRMLDVDLRSVFLTCRYTVPHMIAAGGGRVINIASQLGQKGGEGLTHYSAAKAGVIGFTKALAREVSRHGVLVNAIAPGPIETPLIDGLSPEWKAAKGAELPLGRFGRVEEVAPTAVLLAGDPGGNLYTGQTLGPNSGDVMHS</sequence>
<comment type="similarity">
    <text evidence="1">Belongs to the short-chain dehydrogenases/reductases (SDR) family.</text>
</comment>
<dbReference type="PRINTS" id="PR00081">
    <property type="entry name" value="GDHRDH"/>
</dbReference>
<dbReference type="PROSITE" id="PS00061">
    <property type="entry name" value="ADH_SHORT"/>
    <property type="match status" value="1"/>
</dbReference>
<keyword evidence="4" id="KW-1185">Reference proteome</keyword>
<dbReference type="InterPro" id="IPR057326">
    <property type="entry name" value="KR_dom"/>
</dbReference>
<dbReference type="Proteomes" id="UP001595923">
    <property type="component" value="Unassembled WGS sequence"/>
</dbReference>
<protein>
    <submittedName>
        <fullName evidence="3">SDR family NAD(P)-dependent oxidoreductase</fullName>
        <ecNumber evidence="3">1.1.1.-</ecNumber>
    </submittedName>
</protein>
<dbReference type="InterPro" id="IPR020904">
    <property type="entry name" value="Sc_DH/Rdtase_CS"/>
</dbReference>
<accession>A0ABV9E2B7</accession>
<evidence type="ECO:0000256" key="1">
    <source>
        <dbReference type="ARBA" id="ARBA00006484"/>
    </source>
</evidence>
<dbReference type="Gene3D" id="3.40.50.720">
    <property type="entry name" value="NAD(P)-binding Rossmann-like Domain"/>
    <property type="match status" value="1"/>
</dbReference>
<gene>
    <name evidence="3" type="ORF">ACFO4E_25840</name>
</gene>
<dbReference type="SUPFAM" id="SSF51735">
    <property type="entry name" value="NAD(P)-binding Rossmann-fold domains"/>
    <property type="match status" value="1"/>
</dbReference>
<dbReference type="EMBL" id="JBHSFQ010000035">
    <property type="protein sequence ID" value="MFC4565291.1"/>
    <property type="molecule type" value="Genomic_DNA"/>
</dbReference>
<dbReference type="SMART" id="SM00822">
    <property type="entry name" value="PKS_KR"/>
    <property type="match status" value="1"/>
</dbReference>
<evidence type="ECO:0000313" key="3">
    <source>
        <dbReference type="EMBL" id="MFC4565291.1"/>
    </source>
</evidence>
<comment type="caution">
    <text evidence="3">The sequence shown here is derived from an EMBL/GenBank/DDBJ whole genome shotgun (WGS) entry which is preliminary data.</text>
</comment>
<dbReference type="GO" id="GO:0016491">
    <property type="term" value="F:oxidoreductase activity"/>
    <property type="evidence" value="ECO:0007669"/>
    <property type="project" value="UniProtKB-KW"/>
</dbReference>
<name>A0ABV9E2B7_9ACTN</name>
<dbReference type="PANTHER" id="PTHR42760">
    <property type="entry name" value="SHORT-CHAIN DEHYDROGENASES/REDUCTASES FAMILY MEMBER"/>
    <property type="match status" value="1"/>
</dbReference>
<reference evidence="4" key="1">
    <citation type="journal article" date="2019" name="Int. J. Syst. Evol. Microbiol.">
        <title>The Global Catalogue of Microorganisms (GCM) 10K type strain sequencing project: providing services to taxonomists for standard genome sequencing and annotation.</title>
        <authorList>
            <consortium name="The Broad Institute Genomics Platform"/>
            <consortium name="The Broad Institute Genome Sequencing Center for Infectious Disease"/>
            <person name="Wu L."/>
            <person name="Ma J."/>
        </authorList>
    </citation>
    <scope>NUCLEOTIDE SEQUENCE [LARGE SCALE GENOMIC DNA]</scope>
    <source>
        <strain evidence="4">XZYJ18</strain>
    </source>
</reference>
<dbReference type="PRINTS" id="PR00080">
    <property type="entry name" value="SDRFAMILY"/>
</dbReference>
<dbReference type="InterPro" id="IPR002347">
    <property type="entry name" value="SDR_fam"/>
</dbReference>
<dbReference type="PANTHER" id="PTHR42760:SF40">
    <property type="entry name" value="3-OXOACYL-[ACYL-CARRIER-PROTEIN] REDUCTASE, CHLOROPLASTIC"/>
    <property type="match status" value="1"/>
</dbReference>
<keyword evidence="3" id="KW-0560">Oxidoreductase</keyword>
<dbReference type="InterPro" id="IPR036291">
    <property type="entry name" value="NAD(P)-bd_dom_sf"/>
</dbReference>
<dbReference type="EC" id="1.1.1.-" evidence="3"/>
<dbReference type="Pfam" id="PF13561">
    <property type="entry name" value="adh_short_C2"/>
    <property type="match status" value="1"/>
</dbReference>
<evidence type="ECO:0000259" key="2">
    <source>
        <dbReference type="SMART" id="SM00822"/>
    </source>
</evidence>
<proteinExistence type="inferred from homology"/>
<organism evidence="3 4">
    <name type="scientific">Nocardiopsis mangrovi</name>
    <dbReference type="NCBI Taxonomy" id="1179818"/>
    <lineage>
        <taxon>Bacteria</taxon>
        <taxon>Bacillati</taxon>
        <taxon>Actinomycetota</taxon>
        <taxon>Actinomycetes</taxon>
        <taxon>Streptosporangiales</taxon>
        <taxon>Nocardiopsidaceae</taxon>
        <taxon>Nocardiopsis</taxon>
    </lineage>
</organism>
<dbReference type="RefSeq" id="WP_378579095.1">
    <property type="nucleotide sequence ID" value="NZ_JBHSFQ010000035.1"/>
</dbReference>
<feature type="domain" description="Ketoreductase" evidence="2">
    <location>
        <begin position="13"/>
        <end position="196"/>
    </location>
</feature>